<protein>
    <submittedName>
        <fullName evidence="1">Uncharacterized protein</fullName>
    </submittedName>
</protein>
<accession>A0A7R9ARD3</accession>
<gene>
    <name evidence="1" type="ORF">TSIB3V08_LOCUS2760</name>
</gene>
<dbReference type="EMBL" id="OC000870">
    <property type="protein sequence ID" value="CAD7258526.1"/>
    <property type="molecule type" value="Genomic_DNA"/>
</dbReference>
<name>A0A7R9ARD3_TIMSH</name>
<dbReference type="Gene3D" id="3.40.960.10">
    <property type="entry name" value="VSR Endonuclease"/>
    <property type="match status" value="1"/>
</dbReference>
<evidence type="ECO:0000313" key="1">
    <source>
        <dbReference type="EMBL" id="CAD7258526.1"/>
    </source>
</evidence>
<sequence length="155" mass="17628">MNARVDPLREVGTIAGVVMLVYCRSHLKENTVGIIPYGGYRCVDQQSHVAGCYWHGFPLCYPDRNTPIKNSSHETTEMRHETTMACVKKFKNAGNKVVEMWECTHRQGLNNLYSSTRCTARNPSVPGTHSLHNDKEVRRLAVVWVIDEIRKAVEN</sequence>
<organism evidence="1">
    <name type="scientific">Timema shepardi</name>
    <name type="common">Walking stick</name>
    <dbReference type="NCBI Taxonomy" id="629360"/>
    <lineage>
        <taxon>Eukaryota</taxon>
        <taxon>Metazoa</taxon>
        <taxon>Ecdysozoa</taxon>
        <taxon>Arthropoda</taxon>
        <taxon>Hexapoda</taxon>
        <taxon>Insecta</taxon>
        <taxon>Pterygota</taxon>
        <taxon>Neoptera</taxon>
        <taxon>Polyneoptera</taxon>
        <taxon>Phasmatodea</taxon>
        <taxon>Timematodea</taxon>
        <taxon>Timematoidea</taxon>
        <taxon>Timematidae</taxon>
        <taxon>Timema</taxon>
    </lineage>
</organism>
<dbReference type="AlphaFoldDB" id="A0A7R9ARD3"/>
<proteinExistence type="predicted"/>
<reference evidence="1" key="1">
    <citation type="submission" date="2020-11" db="EMBL/GenBank/DDBJ databases">
        <authorList>
            <person name="Tran Van P."/>
        </authorList>
    </citation>
    <scope>NUCLEOTIDE SEQUENCE</scope>
</reference>